<dbReference type="EMBL" id="BSXW01000950">
    <property type="protein sequence ID" value="GMF32043.1"/>
    <property type="molecule type" value="Genomic_DNA"/>
</dbReference>
<dbReference type="Proteomes" id="UP001165083">
    <property type="component" value="Unassembled WGS sequence"/>
</dbReference>
<proteinExistence type="predicted"/>
<evidence type="ECO:0000313" key="2">
    <source>
        <dbReference type="EMBL" id="GMF32043.1"/>
    </source>
</evidence>
<protein>
    <submittedName>
        <fullName evidence="2">Unnamed protein product</fullName>
    </submittedName>
</protein>
<dbReference type="AlphaFoldDB" id="A0A9W6X5Q0"/>
<feature type="region of interest" description="Disordered" evidence="1">
    <location>
        <begin position="48"/>
        <end position="70"/>
    </location>
</feature>
<feature type="region of interest" description="Disordered" evidence="1">
    <location>
        <begin position="120"/>
        <end position="145"/>
    </location>
</feature>
<accession>A0A9W6X5Q0</accession>
<feature type="region of interest" description="Disordered" evidence="1">
    <location>
        <begin position="160"/>
        <end position="218"/>
    </location>
</feature>
<comment type="caution">
    <text evidence="2">The sequence shown here is derived from an EMBL/GenBank/DDBJ whole genome shotgun (WGS) entry which is preliminary data.</text>
</comment>
<organism evidence="2 3">
    <name type="scientific">Phytophthora lilii</name>
    <dbReference type="NCBI Taxonomy" id="2077276"/>
    <lineage>
        <taxon>Eukaryota</taxon>
        <taxon>Sar</taxon>
        <taxon>Stramenopiles</taxon>
        <taxon>Oomycota</taxon>
        <taxon>Peronosporomycetes</taxon>
        <taxon>Peronosporales</taxon>
        <taxon>Peronosporaceae</taxon>
        <taxon>Phytophthora</taxon>
    </lineage>
</organism>
<name>A0A9W6X5Q0_9STRA</name>
<evidence type="ECO:0000313" key="3">
    <source>
        <dbReference type="Proteomes" id="UP001165083"/>
    </source>
</evidence>
<reference evidence="2" key="1">
    <citation type="submission" date="2023-04" db="EMBL/GenBank/DDBJ databases">
        <title>Phytophthora lilii NBRC 32176.</title>
        <authorList>
            <person name="Ichikawa N."/>
            <person name="Sato H."/>
            <person name="Tonouchi N."/>
        </authorList>
    </citation>
    <scope>NUCLEOTIDE SEQUENCE</scope>
    <source>
        <strain evidence="2">NBRC 32176</strain>
    </source>
</reference>
<gene>
    <name evidence="2" type="ORF">Plil01_001370700</name>
</gene>
<keyword evidence="3" id="KW-1185">Reference proteome</keyword>
<sequence length="240" mass="24327">MAPFSRNSTNRQVIWPGHHTLHHLCLLVSTNAHERAFASRFSPFPFSPPRAQVSSSPQHPNNHEVLPGPRPRCPRCRRRLRSGCHHDGGYNDRSHYHRHDWDDSCHQSCTTPVVTPATAAETGVASSTSATAAPSTGTTTAASGAGATTATIGVTGSAAVDTSVGSSSSTGSVGAGDWTTNTTDSSLDSTTTVSSSTGDSTSKTAASASASASGSSGASHVTGAIGVAAASVLAVGAYLL</sequence>
<evidence type="ECO:0000256" key="1">
    <source>
        <dbReference type="SAM" id="MobiDB-lite"/>
    </source>
</evidence>